<evidence type="ECO:0000313" key="3">
    <source>
        <dbReference type="Proteomes" id="UP001500368"/>
    </source>
</evidence>
<comment type="caution">
    <text evidence="2">The sequence shown here is derived from an EMBL/GenBank/DDBJ whole genome shotgun (WGS) entry which is preliminary data.</text>
</comment>
<keyword evidence="3" id="KW-1185">Reference proteome</keyword>
<evidence type="ECO:0000313" key="2">
    <source>
        <dbReference type="EMBL" id="GAA4923916.1"/>
    </source>
</evidence>
<name>A0ABP9FZZ3_9MICC</name>
<feature type="domain" description="AbiEi antitoxin N-terminal" evidence="1">
    <location>
        <begin position="6"/>
        <end position="49"/>
    </location>
</feature>
<dbReference type="InterPro" id="IPR025159">
    <property type="entry name" value="AbiEi_N"/>
</dbReference>
<dbReference type="EMBL" id="BAABLW010000007">
    <property type="protein sequence ID" value="GAA4923916.1"/>
    <property type="molecule type" value="Genomic_DNA"/>
</dbReference>
<organism evidence="2 3">
    <name type="scientific">Nesterenkonia rhizosphaerae</name>
    <dbReference type="NCBI Taxonomy" id="1348272"/>
    <lineage>
        <taxon>Bacteria</taxon>
        <taxon>Bacillati</taxon>
        <taxon>Actinomycetota</taxon>
        <taxon>Actinomycetes</taxon>
        <taxon>Micrococcales</taxon>
        <taxon>Micrococcaceae</taxon>
        <taxon>Nesterenkonia</taxon>
    </lineage>
</organism>
<gene>
    <name evidence="2" type="ORF">GCM10025790_21370</name>
</gene>
<accession>A0ABP9FZZ3</accession>
<proteinExistence type="predicted"/>
<evidence type="ECO:0000259" key="1">
    <source>
        <dbReference type="Pfam" id="PF13338"/>
    </source>
</evidence>
<reference evidence="3" key="1">
    <citation type="journal article" date="2019" name="Int. J. Syst. Evol. Microbiol.">
        <title>The Global Catalogue of Microorganisms (GCM) 10K type strain sequencing project: providing services to taxonomists for standard genome sequencing and annotation.</title>
        <authorList>
            <consortium name="The Broad Institute Genomics Platform"/>
            <consortium name="The Broad Institute Genome Sequencing Center for Infectious Disease"/>
            <person name="Wu L."/>
            <person name="Ma J."/>
        </authorList>
    </citation>
    <scope>NUCLEOTIDE SEQUENCE [LARGE SCALE GENOMIC DNA]</scope>
    <source>
        <strain evidence="3">JCM 19129</strain>
    </source>
</reference>
<dbReference type="Proteomes" id="UP001500368">
    <property type="component" value="Unassembled WGS sequence"/>
</dbReference>
<sequence length="207" mass="22986">MVKLGELAEDRWGVFTTDQAEEVGVKRKHLARMATSGALERLDHGVYRLIGAPHHPHEEVLTAWMAVGGWKGGAGDVPAAVVGGEAAANLHDVGDFYLDEIDLLVPRRRLTRRENIRLRTRVLDSADVTFVDSIATLTPERCITDLLDISTDLSLVEGVVERFRSKGAPLQSERLASLLEPLARRYGFTPQDGWTFAAHLMRTHERV</sequence>
<dbReference type="Pfam" id="PF13338">
    <property type="entry name" value="AbiEi_4"/>
    <property type="match status" value="1"/>
</dbReference>
<protein>
    <recommendedName>
        <fullName evidence="1">AbiEi antitoxin N-terminal domain-containing protein</fullName>
    </recommendedName>
</protein>